<dbReference type="InterPro" id="IPR003755">
    <property type="entry name" value="HPr(Ser)_kin/Pase"/>
</dbReference>
<evidence type="ECO:0000313" key="14">
    <source>
        <dbReference type="Proteomes" id="UP001489509"/>
    </source>
</evidence>
<comment type="catalytic activity">
    <reaction evidence="9 10">
        <text>[HPr protein]-O-phospho-L-serine + phosphate + H(+) = [HPr protein]-L-serine + diphosphate</text>
        <dbReference type="Rhea" id="RHEA:46604"/>
        <dbReference type="Rhea" id="RHEA-COMP:11602"/>
        <dbReference type="Rhea" id="RHEA-COMP:11603"/>
        <dbReference type="ChEBI" id="CHEBI:15378"/>
        <dbReference type="ChEBI" id="CHEBI:29999"/>
        <dbReference type="ChEBI" id="CHEBI:33019"/>
        <dbReference type="ChEBI" id="CHEBI:43474"/>
        <dbReference type="ChEBI" id="CHEBI:83421"/>
    </reaction>
</comment>
<evidence type="ECO:0000313" key="13">
    <source>
        <dbReference type="EMBL" id="MEQ2440878.1"/>
    </source>
</evidence>
<dbReference type="InterPro" id="IPR027417">
    <property type="entry name" value="P-loop_NTPase"/>
</dbReference>
<keyword evidence="14" id="KW-1185">Reference proteome</keyword>
<dbReference type="GO" id="GO:0016301">
    <property type="term" value="F:kinase activity"/>
    <property type="evidence" value="ECO:0007669"/>
    <property type="project" value="UniProtKB-KW"/>
</dbReference>
<dbReference type="InterPro" id="IPR011104">
    <property type="entry name" value="Hpr_kin/Pase_C"/>
</dbReference>
<evidence type="ECO:0000259" key="11">
    <source>
        <dbReference type="Pfam" id="PF02603"/>
    </source>
</evidence>
<dbReference type="CDD" id="cd01918">
    <property type="entry name" value="HprK_C"/>
    <property type="match status" value="1"/>
</dbReference>
<keyword evidence="6 10" id="KW-0418">Kinase</keyword>
<feature type="active site" description="Proton acceptor; for phosphorylation activity. Proton donor; for dephosphorylation activity" evidence="10">
    <location>
        <position position="181"/>
    </location>
</feature>
<feature type="region of interest" description="Important for the catalytic mechanism of both phosphorylation and dephosphorylation" evidence="10">
    <location>
        <begin position="205"/>
        <end position="214"/>
    </location>
</feature>
<dbReference type="SUPFAM" id="SSF53795">
    <property type="entry name" value="PEP carboxykinase-like"/>
    <property type="match status" value="1"/>
</dbReference>
<evidence type="ECO:0000256" key="5">
    <source>
        <dbReference type="ARBA" id="ARBA00022741"/>
    </source>
</evidence>
<dbReference type="EC" id="2.7.11.-" evidence="10"/>
<feature type="domain" description="HPr(Ser) kinase/phosphorylase N-terminal" evidence="11">
    <location>
        <begin position="7"/>
        <end position="131"/>
    </location>
</feature>
<dbReference type="Pfam" id="PF02603">
    <property type="entry name" value="Hpr_kinase_N"/>
    <property type="match status" value="1"/>
</dbReference>
<dbReference type="RefSeq" id="WP_349219635.1">
    <property type="nucleotide sequence ID" value="NZ_JBBMFD010000013.1"/>
</dbReference>
<comment type="miscellaneous">
    <text evidence="10">Both phosphorylation and phosphorolysis are carried out by the same active site and suggest a common mechanism for both reactions.</text>
</comment>
<dbReference type="HAMAP" id="MF_01249">
    <property type="entry name" value="HPr_kinase"/>
    <property type="match status" value="1"/>
</dbReference>
<keyword evidence="10" id="KW-0119">Carbohydrate metabolism</keyword>
<dbReference type="Gene3D" id="3.40.50.300">
    <property type="entry name" value="P-loop containing nucleotide triphosphate hydrolases"/>
    <property type="match status" value="1"/>
</dbReference>
<feature type="active site" evidence="10">
    <location>
        <position position="247"/>
    </location>
</feature>
<evidence type="ECO:0000256" key="8">
    <source>
        <dbReference type="ARBA" id="ARBA00023268"/>
    </source>
</evidence>
<dbReference type="EC" id="2.7.4.-" evidence="10"/>
<dbReference type="PANTHER" id="PTHR30305:SF1">
    <property type="entry name" value="HPR KINASE_PHOSPHORYLASE"/>
    <property type="match status" value="1"/>
</dbReference>
<comment type="domain">
    <text evidence="10">The Walker A ATP-binding motif also binds Pi and PPi.</text>
</comment>
<feature type="region of interest" description="Important for the catalytic mechanism of dephosphorylation" evidence="10">
    <location>
        <begin position="268"/>
        <end position="273"/>
    </location>
</feature>
<gene>
    <name evidence="10 13" type="primary">hprK</name>
    <name evidence="13" type="ORF">WMO26_08585</name>
</gene>
<feature type="binding site" evidence="10">
    <location>
        <position position="164"/>
    </location>
    <ligand>
        <name>Mg(2+)</name>
        <dbReference type="ChEBI" id="CHEBI:18420"/>
    </ligand>
</feature>
<keyword evidence="8 10" id="KW-0511">Multifunctional enzyme</keyword>
<evidence type="ECO:0000256" key="1">
    <source>
        <dbReference type="ARBA" id="ARBA00001120"/>
    </source>
</evidence>
<keyword evidence="10" id="KW-0479">Metal-binding</keyword>
<evidence type="ECO:0000259" key="12">
    <source>
        <dbReference type="Pfam" id="PF07475"/>
    </source>
</evidence>
<comment type="subunit">
    <text evidence="10">Homohexamer.</text>
</comment>
<feature type="binding site" evidence="10">
    <location>
        <position position="206"/>
    </location>
    <ligand>
        <name>Mg(2+)</name>
        <dbReference type="ChEBI" id="CHEBI:18420"/>
    </ligand>
</feature>
<dbReference type="InterPro" id="IPR011126">
    <property type="entry name" value="Hpr_kin/Pase_Hpr_N"/>
</dbReference>
<evidence type="ECO:0000256" key="6">
    <source>
        <dbReference type="ARBA" id="ARBA00022777"/>
    </source>
</evidence>
<evidence type="ECO:0000256" key="4">
    <source>
        <dbReference type="ARBA" id="ARBA00022679"/>
    </source>
</evidence>
<evidence type="ECO:0000256" key="3">
    <source>
        <dbReference type="ARBA" id="ARBA00022527"/>
    </source>
</evidence>
<dbReference type="EMBL" id="JBBMFD010000013">
    <property type="protein sequence ID" value="MEQ2440878.1"/>
    <property type="molecule type" value="Genomic_DNA"/>
</dbReference>
<feature type="domain" description="HPr kinase/phosphorylase C-terminal" evidence="12">
    <location>
        <begin position="134"/>
        <end position="302"/>
    </location>
</feature>
<comment type="cofactor">
    <cofactor evidence="10">
        <name>Mg(2+)</name>
        <dbReference type="ChEBI" id="CHEBI:18420"/>
    </cofactor>
</comment>
<comment type="catalytic activity">
    <reaction evidence="1 10">
        <text>[HPr protein]-L-serine + ATP = [HPr protein]-O-phospho-L-serine + ADP + H(+)</text>
        <dbReference type="Rhea" id="RHEA:46600"/>
        <dbReference type="Rhea" id="RHEA-COMP:11602"/>
        <dbReference type="Rhea" id="RHEA-COMP:11603"/>
        <dbReference type="ChEBI" id="CHEBI:15378"/>
        <dbReference type="ChEBI" id="CHEBI:29999"/>
        <dbReference type="ChEBI" id="CHEBI:30616"/>
        <dbReference type="ChEBI" id="CHEBI:83421"/>
        <dbReference type="ChEBI" id="CHEBI:456216"/>
    </reaction>
</comment>
<comment type="caution">
    <text evidence="13">The sequence shown here is derived from an EMBL/GenBank/DDBJ whole genome shotgun (WGS) entry which is preliminary data.</text>
</comment>
<keyword evidence="7 10" id="KW-0067">ATP-binding</keyword>
<accession>A0ABV1E494</accession>
<dbReference type="NCBIfam" id="TIGR00679">
    <property type="entry name" value="hpr-ser"/>
    <property type="match status" value="1"/>
</dbReference>
<organism evidence="13 14">
    <name type="scientific">Solibaculum intestinale</name>
    <dbReference type="NCBI Taxonomy" id="3133165"/>
    <lineage>
        <taxon>Bacteria</taxon>
        <taxon>Bacillati</taxon>
        <taxon>Bacillota</taxon>
        <taxon>Clostridia</taxon>
        <taxon>Eubacteriales</taxon>
        <taxon>Oscillospiraceae</taxon>
        <taxon>Solibaculum</taxon>
    </lineage>
</organism>
<evidence type="ECO:0000256" key="2">
    <source>
        <dbReference type="ARBA" id="ARBA00006883"/>
    </source>
</evidence>
<comment type="similarity">
    <text evidence="2 10">Belongs to the HPrK/P family.</text>
</comment>
<dbReference type="Pfam" id="PF07475">
    <property type="entry name" value="Hpr_kinase_C"/>
    <property type="match status" value="1"/>
</dbReference>
<evidence type="ECO:0000256" key="9">
    <source>
        <dbReference type="ARBA" id="ARBA00047657"/>
    </source>
</evidence>
<dbReference type="Proteomes" id="UP001489509">
    <property type="component" value="Unassembled WGS sequence"/>
</dbReference>
<dbReference type="SUPFAM" id="SSF75138">
    <property type="entry name" value="HprK N-terminal domain-like"/>
    <property type="match status" value="1"/>
</dbReference>
<keyword evidence="3 10" id="KW-0723">Serine/threonine-protein kinase</keyword>
<protein>
    <recommendedName>
        <fullName evidence="10">HPr kinase/phosphorylase</fullName>
        <shortName evidence="10">HPrK/P</shortName>
        <ecNumber evidence="10">2.7.11.-</ecNumber>
        <ecNumber evidence="10">2.7.4.-</ecNumber>
    </recommendedName>
    <alternativeName>
        <fullName evidence="10">HPr(Ser) kinase/phosphorylase</fullName>
    </alternativeName>
</protein>
<keyword evidence="10" id="KW-0460">Magnesium</keyword>
<reference evidence="13 14" key="1">
    <citation type="submission" date="2024-03" db="EMBL/GenBank/DDBJ databases">
        <title>Human intestinal bacterial collection.</title>
        <authorList>
            <person name="Pauvert C."/>
            <person name="Hitch T.C.A."/>
            <person name="Clavel T."/>
        </authorList>
    </citation>
    <scope>NUCLEOTIDE SEQUENCE [LARGE SCALE GENOMIC DNA]</scope>
    <source>
        <strain evidence="13 14">CLA-JM-H44</strain>
    </source>
</reference>
<evidence type="ECO:0000256" key="7">
    <source>
        <dbReference type="ARBA" id="ARBA00022840"/>
    </source>
</evidence>
<dbReference type="InterPro" id="IPR028979">
    <property type="entry name" value="Ser_kin/Pase_Hpr-like_N_sf"/>
</dbReference>
<evidence type="ECO:0000256" key="10">
    <source>
        <dbReference type="HAMAP-Rule" id="MF_01249"/>
    </source>
</evidence>
<keyword evidence="5 10" id="KW-0547">Nucleotide-binding</keyword>
<keyword evidence="4 10" id="KW-0808">Transferase</keyword>
<proteinExistence type="inferred from homology"/>
<name>A0ABV1E494_9FIRM</name>
<feature type="active site" evidence="10">
    <location>
        <position position="142"/>
    </location>
</feature>
<dbReference type="Gene3D" id="3.40.1390.20">
    <property type="entry name" value="HprK N-terminal domain-like"/>
    <property type="match status" value="1"/>
</dbReference>
<dbReference type="PANTHER" id="PTHR30305">
    <property type="entry name" value="PROTEIN YJDM-RELATED"/>
    <property type="match status" value="1"/>
</dbReference>
<comment type="function">
    <text evidence="10">Catalyzes the ATP- as well as the pyrophosphate-dependent phosphorylation of a specific serine residue in HPr, a phosphocarrier protein of the phosphoenolpyruvate-dependent sugar phosphotransferase system (PTS). HprK/P also catalyzes the pyrophosphate-producing, inorganic phosphate-dependent dephosphorylation (phosphorolysis) of seryl-phosphorylated HPr (P-Ser-HPr). The two antagonistic activities of HprK/P are regulated by several intracellular metabolites, which change their concentration in response to the absence or presence of rapidly metabolisable carbon sources (glucose, fructose, etc.) in the growth medium. Therefore, by controlling the phosphorylation state of HPr, HPrK/P is a sensor enzyme that plays a major role in the regulation of carbon metabolism and sugar transport: it mediates carbon catabolite repression (CCR), and regulates PTS-catalyzed carbohydrate uptake and inducer exclusion.</text>
</comment>
<feature type="active site" evidence="10">
    <location>
        <position position="163"/>
    </location>
</feature>
<feature type="binding site" evidence="10">
    <location>
        <begin position="157"/>
        <end position="164"/>
    </location>
    <ligand>
        <name>ATP</name>
        <dbReference type="ChEBI" id="CHEBI:30616"/>
    </ligand>
</feature>
<sequence>MAGTFSVNLNKIIKEFSLETLFLPGDPQELLVTSSDINRPGLQLTGFYEYFDNTRIQVIGKSEFAFLDQLEEKKRVSLIETLLSRKPPIVILTRGLEPFPEILSLAPRYGVPVCRTADGTSAFIASLISYLNVQLAPRITRHGVLVEVYGEGILLLGESGVGKSETAIELVKRGHRLIADDAVEIRRVSSRSLVGSSPENIRHFIELRGVGIINARRIFGMGAVKVTEKIDMVIQMEQWDSSKVYDRMGMDSEQTEILGIRVPMLTIPVKPGRNLAIIIEVAAMNNRQKKMGYNAAHELLSKLGMAADFGAPTEANPEWNEF</sequence>